<protein>
    <submittedName>
        <fullName evidence="2">Uncharacterized protein</fullName>
    </submittedName>
</protein>
<dbReference type="EMBL" id="CP036532">
    <property type="protein sequence ID" value="QBK29331.1"/>
    <property type="molecule type" value="Genomic_DNA"/>
</dbReference>
<keyword evidence="1" id="KW-1133">Transmembrane helix</keyword>
<reference evidence="2 3" key="1">
    <citation type="journal article" date="2017" name="Int. J. Syst. Evol. Microbiol.">
        <title>Roseitalea porphyridii gen. nov., sp. nov., isolated from a red alga, and reclassification of Hoeflea suaedae Chung et al. 2013 as Pseudohoeflea suaedae gen. nov., comb. nov.</title>
        <authorList>
            <person name="Hyeon J.W."/>
            <person name="Jeong S.E."/>
            <person name="Baek K."/>
            <person name="Jeon C.O."/>
        </authorList>
    </citation>
    <scope>NUCLEOTIDE SEQUENCE [LARGE SCALE GENOMIC DNA]</scope>
    <source>
        <strain evidence="2 3">MA7-20</strain>
    </source>
</reference>
<sequence>MNVEPDVDRAVAEASEPTPKRVSQMTFPELVTFATALGNKIDTLWHRIIYIHVGMIAVVIFLANAPGDHIVARIAVFGFYTFNVIITFINLNEAYGGLVAAIADIRRFEARGASGAVQAWLTARDYGNNTRLRAAVLFVFWLIVAYLIVVPLASNPDMALHERIQTFLGISPPRR</sequence>
<accession>A0A4P6UW18</accession>
<feature type="transmembrane region" description="Helical" evidence="1">
    <location>
        <begin position="134"/>
        <end position="153"/>
    </location>
</feature>
<feature type="transmembrane region" description="Helical" evidence="1">
    <location>
        <begin position="70"/>
        <end position="89"/>
    </location>
</feature>
<keyword evidence="3" id="KW-1185">Reference proteome</keyword>
<dbReference type="AlphaFoldDB" id="A0A4P6UW18"/>
<evidence type="ECO:0000313" key="2">
    <source>
        <dbReference type="EMBL" id="QBK29331.1"/>
    </source>
</evidence>
<dbReference type="GeneID" id="90765898"/>
<name>A0A4P6UW18_9HYPH</name>
<proteinExistence type="predicted"/>
<keyword evidence="1" id="KW-0812">Transmembrane</keyword>
<dbReference type="RefSeq" id="WP_131615032.1">
    <property type="nucleotide sequence ID" value="NZ_CP036532.1"/>
</dbReference>
<organism evidence="2 3">
    <name type="scientific">Roseitalea porphyridii</name>
    <dbReference type="NCBI Taxonomy" id="1852022"/>
    <lineage>
        <taxon>Bacteria</taxon>
        <taxon>Pseudomonadati</taxon>
        <taxon>Pseudomonadota</taxon>
        <taxon>Alphaproteobacteria</taxon>
        <taxon>Hyphomicrobiales</taxon>
        <taxon>Ahrensiaceae</taxon>
        <taxon>Roseitalea</taxon>
    </lineage>
</organism>
<keyword evidence="1" id="KW-0472">Membrane</keyword>
<dbReference type="Proteomes" id="UP000293719">
    <property type="component" value="Chromosome"/>
</dbReference>
<evidence type="ECO:0000313" key="3">
    <source>
        <dbReference type="Proteomes" id="UP000293719"/>
    </source>
</evidence>
<feature type="transmembrane region" description="Helical" evidence="1">
    <location>
        <begin position="44"/>
        <end position="63"/>
    </location>
</feature>
<dbReference type="KEGG" id="rpod:E0E05_01200"/>
<gene>
    <name evidence="2" type="ORF">E0E05_01200</name>
</gene>
<evidence type="ECO:0000256" key="1">
    <source>
        <dbReference type="SAM" id="Phobius"/>
    </source>
</evidence>
<dbReference type="OrthoDB" id="9891412at2"/>